<evidence type="ECO:0000313" key="3">
    <source>
        <dbReference type="EMBL" id="TPP58114.1"/>
    </source>
</evidence>
<gene>
    <name evidence="3" type="ORF">FGIG_05035</name>
</gene>
<comment type="caution">
    <text evidence="3">The sequence shown here is derived from an EMBL/GenBank/DDBJ whole genome shotgun (WGS) entry which is preliminary data.</text>
</comment>
<feature type="compositionally biased region" description="Basic residues" evidence="2">
    <location>
        <begin position="552"/>
        <end position="568"/>
    </location>
</feature>
<evidence type="ECO:0000256" key="1">
    <source>
        <dbReference type="SAM" id="Coils"/>
    </source>
</evidence>
<feature type="region of interest" description="Disordered" evidence="2">
    <location>
        <begin position="253"/>
        <end position="274"/>
    </location>
</feature>
<dbReference type="EMBL" id="SUNJ01012350">
    <property type="protein sequence ID" value="TPP58114.1"/>
    <property type="molecule type" value="Genomic_DNA"/>
</dbReference>
<evidence type="ECO:0000256" key="2">
    <source>
        <dbReference type="SAM" id="MobiDB-lite"/>
    </source>
</evidence>
<feature type="region of interest" description="Disordered" evidence="2">
    <location>
        <begin position="535"/>
        <end position="588"/>
    </location>
</feature>
<feature type="region of interest" description="Disordered" evidence="2">
    <location>
        <begin position="45"/>
        <end position="71"/>
    </location>
</feature>
<sequence length="636" mass="69925">MDDTSKTEEQLLTLMRSLSVRIRKAEKERDFAVQQLKQLKSILDGFSPELSGKNPGSSVSPCSKHRSPVPKKTPKLLAEALLRYELSENRAYDSGLASSLTNGFEHTRDVNEEKSGQSSMTSEHGDSGSLQTTTQEDRVVRTPMKVVNHKMLDFDTGPYGGVFSKKNCVTSKDLASKTLLHTKSSLFEGLPSSTTDRLHCSSTKTGDGCTRVGILESRIEAPIVGDSLRQSTSTGFTDPMPLTKSFLRSLAASSVTQGTGEGSSGTHQIQQEDKKTRLFVGKLSDLSPSQDQKERSNFGTKTTFPTKCEPSQQQPLTHMVQRQWSNLTPFASDPPRIHTPAGVSLAPFSDEDVCRCRYRERNITSPSGCRHHTTTGKVQTSAAVKHGSPIKIDKQTSTCSSSGVTSRSWLRKLICRLVELSDNFQSPSPSHSPVVRFDCDPNSSVYPHTRSSSCSLSRSRTAVDKKYLTARRNSSPASTSTAPQSSRISRSTWSRATNRRSPSSSGVCSRTAYPLFLPVDQTSCKFKQIRSRTLDRANTGAKSGAQRLGSVTKRKSSVLRRSPSKSRKPNLLAAKTRPTPRSRSEVEMGCVTSPRIRIFDPNGEPHDCNSGSFLPVQTHRVHDVPRPKVTSRLSWN</sequence>
<reference evidence="3 4" key="1">
    <citation type="submission" date="2019-04" db="EMBL/GenBank/DDBJ databases">
        <title>Annotation for the trematode Fasciola gigantica.</title>
        <authorList>
            <person name="Choi Y.-J."/>
        </authorList>
    </citation>
    <scope>NUCLEOTIDE SEQUENCE [LARGE SCALE GENOMIC DNA]</scope>
    <source>
        <strain evidence="3">Uganda_cow_1</strain>
    </source>
</reference>
<feature type="compositionally biased region" description="Polar residues" evidence="2">
    <location>
        <begin position="488"/>
        <end position="508"/>
    </location>
</feature>
<organism evidence="3 4">
    <name type="scientific">Fasciola gigantica</name>
    <name type="common">Giant liver fluke</name>
    <dbReference type="NCBI Taxonomy" id="46835"/>
    <lineage>
        <taxon>Eukaryota</taxon>
        <taxon>Metazoa</taxon>
        <taxon>Spiralia</taxon>
        <taxon>Lophotrochozoa</taxon>
        <taxon>Platyhelminthes</taxon>
        <taxon>Trematoda</taxon>
        <taxon>Digenea</taxon>
        <taxon>Plagiorchiida</taxon>
        <taxon>Echinostomata</taxon>
        <taxon>Echinostomatoidea</taxon>
        <taxon>Fasciolidae</taxon>
        <taxon>Fasciola</taxon>
    </lineage>
</organism>
<feature type="compositionally biased region" description="Polar residues" evidence="2">
    <location>
        <begin position="253"/>
        <end position="269"/>
    </location>
</feature>
<feature type="compositionally biased region" description="Low complexity" evidence="2">
    <location>
        <begin position="470"/>
        <end position="487"/>
    </location>
</feature>
<proteinExistence type="predicted"/>
<feature type="region of interest" description="Disordered" evidence="2">
    <location>
        <begin position="287"/>
        <end position="314"/>
    </location>
</feature>
<dbReference type="Proteomes" id="UP000316759">
    <property type="component" value="Unassembled WGS sequence"/>
</dbReference>
<feature type="compositionally biased region" description="Polar residues" evidence="2">
    <location>
        <begin position="116"/>
        <end position="134"/>
    </location>
</feature>
<name>A0A504YAH3_FASGI</name>
<keyword evidence="1" id="KW-0175">Coiled coil</keyword>
<protein>
    <submittedName>
        <fullName evidence="3">Uncharacterized protein</fullName>
    </submittedName>
</protein>
<evidence type="ECO:0000313" key="4">
    <source>
        <dbReference type="Proteomes" id="UP000316759"/>
    </source>
</evidence>
<keyword evidence="4" id="KW-1185">Reference proteome</keyword>
<dbReference type="AlphaFoldDB" id="A0A504YAH3"/>
<feature type="region of interest" description="Disordered" evidence="2">
    <location>
        <begin position="467"/>
        <end position="508"/>
    </location>
</feature>
<accession>A0A504YAH3</accession>
<feature type="region of interest" description="Disordered" evidence="2">
    <location>
        <begin position="110"/>
        <end position="139"/>
    </location>
</feature>
<feature type="compositionally biased region" description="Polar residues" evidence="2">
    <location>
        <begin position="297"/>
        <end position="314"/>
    </location>
</feature>
<feature type="coiled-coil region" evidence="1">
    <location>
        <begin position="8"/>
        <end position="42"/>
    </location>
</feature>